<keyword evidence="4" id="KW-0378">Hydrolase</keyword>
<dbReference type="SMART" id="SM00174">
    <property type="entry name" value="RHO"/>
    <property type="match status" value="1"/>
</dbReference>
<feature type="compositionally biased region" description="Polar residues" evidence="6">
    <location>
        <begin position="478"/>
        <end position="492"/>
    </location>
</feature>
<dbReference type="Pfam" id="PF00071">
    <property type="entry name" value="Ras"/>
    <property type="match status" value="1"/>
</dbReference>
<evidence type="ECO:0000256" key="2">
    <source>
        <dbReference type="ARBA" id="ARBA00011984"/>
    </source>
</evidence>
<dbReference type="InterPro" id="IPR001806">
    <property type="entry name" value="Small_GTPase"/>
</dbReference>
<dbReference type="InterPro" id="IPR027417">
    <property type="entry name" value="P-loop_NTPase"/>
</dbReference>
<dbReference type="PANTHER" id="PTHR45704">
    <property type="entry name" value="RAS-LIKE FAMILY MEMBER 11"/>
    <property type="match status" value="1"/>
</dbReference>
<sequence>MHVELQTNRSVLTTSGYREFKLVVVGPRKVGKSALVVRFLTKRFINEYVENTDMTCKGVADVDGETLRVNIQDTSEKGMRLNMIEHYFRWADAVMLVYSITDLKGFEQLRDTAMKIIEKNGEGEDKDLRRVPPMVVVGNKGDLEFVRKVTQQQGYELAGKLRSDFFETSAREGWSKMINRVPNSSGTCTPTSDTDTIHLFAGAAAAVSMASFGYPSSPVSSRCSTPPPTQVRLPRRSFSGPGKDTDDFNVPSSTTLQRWASCNQAKSKSHSRSNSFAMAASNKNVNIPLLNISAAPRSACSSPAISEEEGDDSKRSELLFLPGVKKTPRHGSIIGKLSPRLGRKINKSNNNDRSQKAYPRDNNNNKNKQLSHIASGLSAAILTSAGLSETICVPNAGIFSSSCSSSANTSSSGSVESLTSYGQGSEMKLQEQNFGGSEPFLHLCRDGLSHRSRVRARSPSHLIANGLKRIRSFKNDQGRNSTNHKQSGNTLTVPVMRL</sequence>
<gene>
    <name evidence="7" type="ORF">CVLEPA_LOCUS14360</name>
</gene>
<feature type="region of interest" description="Disordered" evidence="6">
    <location>
        <begin position="217"/>
        <end position="252"/>
    </location>
</feature>
<dbReference type="InterPro" id="IPR005225">
    <property type="entry name" value="Small_GTP-bd"/>
</dbReference>
<dbReference type="NCBIfam" id="TIGR00231">
    <property type="entry name" value="small_GTP"/>
    <property type="match status" value="1"/>
</dbReference>
<dbReference type="SUPFAM" id="SSF52540">
    <property type="entry name" value="P-loop containing nucleoside triphosphate hydrolases"/>
    <property type="match status" value="1"/>
</dbReference>
<dbReference type="InterPro" id="IPR051065">
    <property type="entry name" value="Ras-related_GTPase"/>
</dbReference>
<evidence type="ECO:0000256" key="1">
    <source>
        <dbReference type="ARBA" id="ARBA00008344"/>
    </source>
</evidence>
<dbReference type="PRINTS" id="PR00449">
    <property type="entry name" value="RASTRNSFRMNG"/>
</dbReference>
<dbReference type="EMBL" id="CAWYQH010000097">
    <property type="protein sequence ID" value="CAK8683272.1"/>
    <property type="molecule type" value="Genomic_DNA"/>
</dbReference>
<dbReference type="SMART" id="SM00173">
    <property type="entry name" value="RAS"/>
    <property type="match status" value="1"/>
</dbReference>
<feature type="compositionally biased region" description="Low complexity" evidence="6">
    <location>
        <begin position="403"/>
        <end position="420"/>
    </location>
</feature>
<evidence type="ECO:0000256" key="4">
    <source>
        <dbReference type="ARBA" id="ARBA00022801"/>
    </source>
</evidence>
<feature type="region of interest" description="Disordered" evidence="6">
    <location>
        <begin position="329"/>
        <end position="368"/>
    </location>
</feature>
<dbReference type="SMART" id="SM00175">
    <property type="entry name" value="RAB"/>
    <property type="match status" value="1"/>
</dbReference>
<keyword evidence="8" id="KW-1185">Reference proteome</keyword>
<dbReference type="Gene3D" id="3.40.50.300">
    <property type="entry name" value="P-loop containing nucleotide triphosphate hydrolases"/>
    <property type="match status" value="1"/>
</dbReference>
<feature type="region of interest" description="Disordered" evidence="6">
    <location>
        <begin position="474"/>
        <end position="498"/>
    </location>
</feature>
<protein>
    <recommendedName>
        <fullName evidence="2">small monomeric GTPase</fullName>
        <ecNumber evidence="2">3.6.5.2</ecNumber>
    </recommendedName>
</protein>
<evidence type="ECO:0000256" key="5">
    <source>
        <dbReference type="ARBA" id="ARBA00048098"/>
    </source>
</evidence>
<reference evidence="7 8" key="1">
    <citation type="submission" date="2024-02" db="EMBL/GenBank/DDBJ databases">
        <authorList>
            <person name="Daric V."/>
            <person name="Darras S."/>
        </authorList>
    </citation>
    <scope>NUCLEOTIDE SEQUENCE [LARGE SCALE GENOMIC DNA]</scope>
</reference>
<comment type="caution">
    <text evidence="7">The sequence shown here is derived from an EMBL/GenBank/DDBJ whole genome shotgun (WGS) entry which is preliminary data.</text>
</comment>
<comment type="catalytic activity">
    <reaction evidence="5">
        <text>GTP + H2O = GDP + phosphate + H(+)</text>
        <dbReference type="Rhea" id="RHEA:19669"/>
        <dbReference type="ChEBI" id="CHEBI:15377"/>
        <dbReference type="ChEBI" id="CHEBI:15378"/>
        <dbReference type="ChEBI" id="CHEBI:37565"/>
        <dbReference type="ChEBI" id="CHEBI:43474"/>
        <dbReference type="ChEBI" id="CHEBI:58189"/>
        <dbReference type="EC" id="3.6.5.2"/>
    </reaction>
</comment>
<organism evidence="7 8">
    <name type="scientific">Clavelina lepadiformis</name>
    <name type="common">Light-bulb sea squirt</name>
    <name type="synonym">Ascidia lepadiformis</name>
    <dbReference type="NCBI Taxonomy" id="159417"/>
    <lineage>
        <taxon>Eukaryota</taxon>
        <taxon>Metazoa</taxon>
        <taxon>Chordata</taxon>
        <taxon>Tunicata</taxon>
        <taxon>Ascidiacea</taxon>
        <taxon>Aplousobranchia</taxon>
        <taxon>Clavelinidae</taxon>
        <taxon>Clavelina</taxon>
    </lineage>
</organism>
<name>A0ABP0FUJ0_CLALP</name>
<evidence type="ECO:0000256" key="6">
    <source>
        <dbReference type="SAM" id="MobiDB-lite"/>
    </source>
</evidence>
<dbReference type="EC" id="3.6.5.2" evidence="2"/>
<keyword evidence="3" id="KW-0547">Nucleotide-binding</keyword>
<evidence type="ECO:0000256" key="3">
    <source>
        <dbReference type="ARBA" id="ARBA00022741"/>
    </source>
</evidence>
<dbReference type="Proteomes" id="UP001642483">
    <property type="component" value="Unassembled WGS sequence"/>
</dbReference>
<evidence type="ECO:0000313" key="7">
    <source>
        <dbReference type="EMBL" id="CAK8683272.1"/>
    </source>
</evidence>
<dbReference type="PROSITE" id="PS51419">
    <property type="entry name" value="RAB"/>
    <property type="match status" value="1"/>
</dbReference>
<accession>A0ABP0FUJ0</accession>
<proteinExistence type="inferred from homology"/>
<dbReference type="PROSITE" id="PS51421">
    <property type="entry name" value="RAS"/>
    <property type="match status" value="1"/>
</dbReference>
<feature type="region of interest" description="Disordered" evidence="6">
    <location>
        <begin position="403"/>
        <end position="423"/>
    </location>
</feature>
<evidence type="ECO:0000313" key="8">
    <source>
        <dbReference type="Proteomes" id="UP001642483"/>
    </source>
</evidence>
<comment type="similarity">
    <text evidence="1">Belongs to the small GTPase superfamily. Ras family.</text>
</comment>